<comment type="caution">
    <text evidence="1">The sequence shown here is derived from an EMBL/GenBank/DDBJ whole genome shotgun (WGS) entry which is preliminary data.</text>
</comment>
<dbReference type="AlphaFoldDB" id="A0AAE0G6N7"/>
<name>A0AAE0G6N7_9CHLO</name>
<dbReference type="EMBL" id="LGRX02008946">
    <property type="protein sequence ID" value="KAK3272488.1"/>
    <property type="molecule type" value="Genomic_DNA"/>
</dbReference>
<evidence type="ECO:0000313" key="1">
    <source>
        <dbReference type="EMBL" id="KAK3272488.1"/>
    </source>
</evidence>
<keyword evidence="2" id="KW-1185">Reference proteome</keyword>
<organism evidence="1 2">
    <name type="scientific">Cymbomonas tetramitiformis</name>
    <dbReference type="NCBI Taxonomy" id="36881"/>
    <lineage>
        <taxon>Eukaryota</taxon>
        <taxon>Viridiplantae</taxon>
        <taxon>Chlorophyta</taxon>
        <taxon>Pyramimonadophyceae</taxon>
        <taxon>Pyramimonadales</taxon>
        <taxon>Pyramimonadaceae</taxon>
        <taxon>Cymbomonas</taxon>
    </lineage>
</organism>
<accession>A0AAE0G6N7</accession>
<evidence type="ECO:0000313" key="2">
    <source>
        <dbReference type="Proteomes" id="UP001190700"/>
    </source>
</evidence>
<gene>
    <name evidence="1" type="ORF">CYMTET_19218</name>
</gene>
<sequence length="211" mass="22390">MAEALRRSAAGWRGTCPSTHIQRGWARCHCSDEGEVVGVPVTRVAGEPSGAGEECPRVQWMAGTTAPRSSGQLPLHGLKHCRLRGRLGVAAISPLLGRAREAAAIAEIREAAFLQGGGVLQHLLHRPVRGLLDGAALGTQHAGQGGDGVHRRSRPLEGEVVEISYVCVRHATQLHPTYIANEEISGWTCGRRWGLTRVIGARGVLAGDCPS</sequence>
<dbReference type="Proteomes" id="UP001190700">
    <property type="component" value="Unassembled WGS sequence"/>
</dbReference>
<proteinExistence type="predicted"/>
<protein>
    <submittedName>
        <fullName evidence="1">Uncharacterized protein</fullName>
    </submittedName>
</protein>
<reference evidence="1 2" key="1">
    <citation type="journal article" date="2015" name="Genome Biol. Evol.">
        <title>Comparative Genomics of a Bacterivorous Green Alga Reveals Evolutionary Causalities and Consequences of Phago-Mixotrophic Mode of Nutrition.</title>
        <authorList>
            <person name="Burns J.A."/>
            <person name="Paasch A."/>
            <person name="Narechania A."/>
            <person name="Kim E."/>
        </authorList>
    </citation>
    <scope>NUCLEOTIDE SEQUENCE [LARGE SCALE GENOMIC DNA]</scope>
    <source>
        <strain evidence="1 2">PLY_AMNH</strain>
    </source>
</reference>